<proteinExistence type="predicted"/>
<name>A0A426DP51_9FIRM</name>
<accession>A0A426DP51</accession>
<dbReference type="InterPro" id="IPR045751">
    <property type="entry name" value="DUF6179"/>
</dbReference>
<sequence length="320" mass="36973">MHYEMEELVPIVGRLAQKYTANESTSVTYEKAEQLMGAVLYCIHEAELGEPQEHTFDWDEGRSRGELAVSGKKLSAEQAYKMGADCVEKKTRKALKLYHEILPEFSCYENTCLQDTFIKGLPEFFKWYDVVFCPQDTILTLDYPVLKDISRLSGIDRVYEFINCIRLEQVFLKKFPQDYVVEILEQYTRRVSRSMESGGTDGDWDGFYAYSRQEIMENLCEIVFTSVLMHILLRKPLSQQEFQEEERVQLQELFSRAEVPEIRDRLREAAEVLFQQYDQEAAQGQARMGGALSGYLADYLSGAIDGLAVRLKQLLFTPFG</sequence>
<gene>
    <name evidence="1" type="ORF">EBB54_26610</name>
</gene>
<comment type="caution">
    <text evidence="1">The sequence shown here is derived from an EMBL/GenBank/DDBJ whole genome shotgun (WGS) entry which is preliminary data.</text>
</comment>
<dbReference type="Pfam" id="PF19677">
    <property type="entry name" value="DUF6179"/>
    <property type="match status" value="1"/>
</dbReference>
<organism evidence="1 2">
    <name type="scientific">Schaedlerella arabinosiphila</name>
    <dbReference type="NCBI Taxonomy" id="2044587"/>
    <lineage>
        <taxon>Bacteria</taxon>
        <taxon>Bacillati</taxon>
        <taxon>Bacillota</taxon>
        <taxon>Clostridia</taxon>
        <taxon>Lachnospirales</taxon>
        <taxon>Lachnospiraceae</taxon>
        <taxon>Schaedlerella</taxon>
    </lineage>
</organism>
<evidence type="ECO:0000313" key="1">
    <source>
        <dbReference type="EMBL" id="RRK34510.1"/>
    </source>
</evidence>
<dbReference type="EMBL" id="RHJS01000002">
    <property type="protein sequence ID" value="RRK34510.1"/>
    <property type="molecule type" value="Genomic_DNA"/>
</dbReference>
<dbReference type="RefSeq" id="WP_125129623.1">
    <property type="nucleotide sequence ID" value="NZ_RHJS01000002.1"/>
</dbReference>
<reference evidence="1" key="1">
    <citation type="submission" date="2018-10" db="EMBL/GenBank/DDBJ databases">
        <title>Schaedlerella arabinophila gen. nov. sp. nov., isolated from the mouse intestinal tract and comparative analysis with the genome of the closely related altered Schaedler flora strain ASF502.</title>
        <authorList>
            <person name="Miyake S."/>
            <person name="Soh M."/>
            <person name="Seedorf H."/>
        </authorList>
    </citation>
    <scope>NUCLEOTIDE SEQUENCE [LARGE SCALE GENOMIC DNA]</scope>
    <source>
        <strain evidence="1">DSM 106076</strain>
    </source>
</reference>
<keyword evidence="2" id="KW-1185">Reference proteome</keyword>
<dbReference type="AlphaFoldDB" id="A0A426DP51"/>
<dbReference type="Proteomes" id="UP000274920">
    <property type="component" value="Unassembled WGS sequence"/>
</dbReference>
<evidence type="ECO:0000313" key="2">
    <source>
        <dbReference type="Proteomes" id="UP000274920"/>
    </source>
</evidence>
<protein>
    <submittedName>
        <fullName evidence="1">Uncharacterized protein</fullName>
    </submittedName>
</protein>